<organism evidence="2 3">
    <name type="scientific">Saccoglossus kowalevskii</name>
    <name type="common">Acorn worm</name>
    <dbReference type="NCBI Taxonomy" id="10224"/>
    <lineage>
        <taxon>Eukaryota</taxon>
        <taxon>Metazoa</taxon>
        <taxon>Hemichordata</taxon>
        <taxon>Enteropneusta</taxon>
        <taxon>Harrimaniidae</taxon>
        <taxon>Saccoglossus</taxon>
    </lineage>
</organism>
<protein>
    <submittedName>
        <fullName evidence="3">Dual specificity protein kinase shkD-like</fullName>
    </submittedName>
</protein>
<feature type="compositionally biased region" description="Polar residues" evidence="1">
    <location>
        <begin position="32"/>
        <end position="48"/>
    </location>
</feature>
<dbReference type="Proteomes" id="UP000694865">
    <property type="component" value="Unplaced"/>
</dbReference>
<feature type="non-terminal residue" evidence="3">
    <location>
        <position position="254"/>
    </location>
</feature>
<dbReference type="GeneID" id="102805116"/>
<feature type="region of interest" description="Disordered" evidence="1">
    <location>
        <begin position="1"/>
        <end position="123"/>
    </location>
</feature>
<evidence type="ECO:0000313" key="2">
    <source>
        <dbReference type="Proteomes" id="UP000694865"/>
    </source>
</evidence>
<sequence length="254" mass="27742">QRTNPRETPNEEQQYPPVNRTADPRLAENLTPVVTNNPTPRRPSTSATEPMEQERQPDNSDMQEQLLNSSSPSRSGSTPLPLNPVAGSSHVSDPVANHRSHPPFVPHYIDSSDDLDSPSSVSNSPPVFRNTHCVDGVQQSAATNLPFNSNKPFVNNDNVPATPPRTEPIPVIPIPVNSNDTPSINISPTNNTLHINLPIPLPFMHQPSSPTHQSTALNRNLPDEEPVSVNETQPMPQPQHVPRGRCPDPTCDSL</sequence>
<dbReference type="RefSeq" id="XP_006814249.1">
    <property type="nucleotide sequence ID" value="XM_006814186.1"/>
</dbReference>
<evidence type="ECO:0000256" key="1">
    <source>
        <dbReference type="SAM" id="MobiDB-lite"/>
    </source>
</evidence>
<keyword evidence="2" id="KW-1185">Reference proteome</keyword>
<gene>
    <name evidence="3" type="primary">LOC102805116</name>
</gene>
<accession>A0ABM0M2K8</accession>
<name>A0ABM0M2K8_SACKO</name>
<feature type="region of interest" description="Disordered" evidence="1">
    <location>
        <begin position="204"/>
        <end position="254"/>
    </location>
</feature>
<feature type="non-terminal residue" evidence="3">
    <location>
        <position position="1"/>
    </location>
</feature>
<feature type="compositionally biased region" description="Low complexity" evidence="1">
    <location>
        <begin position="66"/>
        <end position="80"/>
    </location>
</feature>
<feature type="compositionally biased region" description="Polar residues" evidence="1">
    <location>
        <begin position="206"/>
        <end position="218"/>
    </location>
</feature>
<proteinExistence type="predicted"/>
<evidence type="ECO:0000313" key="3">
    <source>
        <dbReference type="RefSeq" id="XP_006814249.1"/>
    </source>
</evidence>
<reference evidence="3" key="1">
    <citation type="submission" date="2025-08" db="UniProtKB">
        <authorList>
            <consortium name="RefSeq"/>
        </authorList>
    </citation>
    <scope>IDENTIFICATION</scope>
    <source>
        <tissue evidence="3">Testes</tissue>
    </source>
</reference>